<reference evidence="7" key="1">
    <citation type="journal article" date="2014" name="Int. J. Syst. Evol. Microbiol.">
        <title>Complete genome sequence of Corynebacterium casei LMG S-19264T (=DSM 44701T), isolated from a smear-ripened cheese.</title>
        <authorList>
            <consortium name="US DOE Joint Genome Institute (JGI-PGF)"/>
            <person name="Walter F."/>
            <person name="Albersmeier A."/>
            <person name="Kalinowski J."/>
            <person name="Ruckert C."/>
        </authorList>
    </citation>
    <scope>NUCLEOTIDE SEQUENCE</scope>
    <source>
        <strain evidence="7">KCTC 23224</strain>
    </source>
</reference>
<comment type="caution">
    <text evidence="7">The sequence shown here is derived from an EMBL/GenBank/DDBJ whole genome shotgun (WGS) entry which is preliminary data.</text>
</comment>
<keyword evidence="2" id="KW-0472">Membrane</keyword>
<dbReference type="GO" id="GO:0009279">
    <property type="term" value="C:cell outer membrane"/>
    <property type="evidence" value="ECO:0007669"/>
    <property type="project" value="UniProtKB-SubCell"/>
</dbReference>
<dbReference type="Proteomes" id="UP000642809">
    <property type="component" value="Unassembled WGS sequence"/>
</dbReference>
<evidence type="ECO:0000256" key="2">
    <source>
        <dbReference type="ARBA" id="ARBA00023136"/>
    </source>
</evidence>
<dbReference type="InterPro" id="IPR037066">
    <property type="entry name" value="Plug_dom_sf"/>
</dbReference>
<dbReference type="InterPro" id="IPR036942">
    <property type="entry name" value="Beta-barrel_TonB_sf"/>
</dbReference>
<feature type="signal peptide" evidence="4">
    <location>
        <begin position="1"/>
        <end position="23"/>
    </location>
</feature>
<protein>
    <submittedName>
        <fullName evidence="7">TonB-dependent receptor</fullName>
    </submittedName>
</protein>
<evidence type="ECO:0000313" key="8">
    <source>
        <dbReference type="Proteomes" id="UP000642809"/>
    </source>
</evidence>
<dbReference type="EMBL" id="BMYF01000029">
    <property type="protein sequence ID" value="GHB52058.1"/>
    <property type="molecule type" value="Genomic_DNA"/>
</dbReference>
<dbReference type="Pfam" id="PF07715">
    <property type="entry name" value="Plug"/>
    <property type="match status" value="1"/>
</dbReference>
<evidence type="ECO:0000256" key="4">
    <source>
        <dbReference type="SAM" id="SignalP"/>
    </source>
</evidence>
<dbReference type="Pfam" id="PF13715">
    <property type="entry name" value="CarbopepD_reg_2"/>
    <property type="match status" value="1"/>
</dbReference>
<dbReference type="SUPFAM" id="SSF56935">
    <property type="entry name" value="Porins"/>
    <property type="match status" value="1"/>
</dbReference>
<keyword evidence="4" id="KW-0732">Signal</keyword>
<dbReference type="Gene3D" id="2.40.170.20">
    <property type="entry name" value="TonB-dependent receptor, beta-barrel domain"/>
    <property type="match status" value="1"/>
</dbReference>
<gene>
    <name evidence="7" type="ORF">GCM10008106_36000</name>
</gene>
<keyword evidence="8" id="KW-1185">Reference proteome</keyword>
<feature type="domain" description="TonB-dependent receptor plug" evidence="5">
    <location>
        <begin position="147"/>
        <end position="224"/>
    </location>
</feature>
<feature type="chain" id="PRO_5035292734" evidence="4">
    <location>
        <begin position="24"/>
        <end position="812"/>
    </location>
</feature>
<dbReference type="PANTHER" id="PTHR40980">
    <property type="entry name" value="PLUG DOMAIN-CONTAINING PROTEIN"/>
    <property type="match status" value="1"/>
</dbReference>
<comment type="subcellular location">
    <subcellularLocation>
        <location evidence="1">Cell outer membrane</location>
    </subcellularLocation>
</comment>
<evidence type="ECO:0000256" key="1">
    <source>
        <dbReference type="ARBA" id="ARBA00004442"/>
    </source>
</evidence>
<reference evidence="7" key="2">
    <citation type="submission" date="2020-09" db="EMBL/GenBank/DDBJ databases">
        <authorList>
            <person name="Sun Q."/>
            <person name="Kim S."/>
        </authorList>
    </citation>
    <scope>NUCLEOTIDE SEQUENCE</scope>
    <source>
        <strain evidence="7">KCTC 23224</strain>
    </source>
</reference>
<proteinExistence type="predicted"/>
<dbReference type="InterPro" id="IPR012910">
    <property type="entry name" value="Plug_dom"/>
</dbReference>
<evidence type="ECO:0000259" key="5">
    <source>
        <dbReference type="Pfam" id="PF07715"/>
    </source>
</evidence>
<accession>A0A8J3CZB8</accession>
<dbReference type="AlphaFoldDB" id="A0A8J3CZB8"/>
<evidence type="ECO:0000259" key="6">
    <source>
        <dbReference type="Pfam" id="PF14905"/>
    </source>
</evidence>
<name>A0A8J3CZB8_9BACT</name>
<evidence type="ECO:0000256" key="3">
    <source>
        <dbReference type="ARBA" id="ARBA00023237"/>
    </source>
</evidence>
<dbReference type="Gene3D" id="2.170.130.10">
    <property type="entry name" value="TonB-dependent receptor, plug domain"/>
    <property type="match status" value="1"/>
</dbReference>
<dbReference type="Pfam" id="PF14905">
    <property type="entry name" value="OMP_b-brl_3"/>
    <property type="match status" value="1"/>
</dbReference>
<evidence type="ECO:0000313" key="7">
    <source>
        <dbReference type="EMBL" id="GHB52058.1"/>
    </source>
</evidence>
<feature type="domain" description="Outer membrane protein beta-barrel" evidence="6">
    <location>
        <begin position="379"/>
        <end position="787"/>
    </location>
</feature>
<dbReference type="InterPro" id="IPR041700">
    <property type="entry name" value="OMP_b-brl_3"/>
</dbReference>
<keyword evidence="3" id="KW-0998">Cell outer membrane</keyword>
<dbReference type="InterPro" id="IPR008969">
    <property type="entry name" value="CarboxyPept-like_regulatory"/>
</dbReference>
<sequence>MKPLYMTACCLLFSILFSFQSLAQDVTVKGRVINAETSEVLEFANVAILSPQDSSLVKGAVSELDGTFSLLLPEGSYLLRVNFIGYQNYFRKFDIGDRNPYNLGNIRVRPAATDLSEVVVEGVASIFESDIDKRTYNVENSIVAEGATAAELLSTLPSIQVDEQGGISMRGSGEVMIFINGRPSNLGGGDMESILAQFPANSIKSVELITNPSSRYDAAGVGGIINIILKQNQNLGFNGQVNASVGTRDKYQVGTNLNYATEKVNYFFSLNAQDRLLFREAEGFRENFIPGVSRFLDQDDFELSRRRSAFMRTGFDYNMRDNMTLGFYVQGNLSDGTETEETNQRSLNQLSAIDSVFVRDRAQEQRGRNFETGLNYTWNIDSLGQRLYSSASIAWDSRTQFTGTDQTFFNSLNELIPANGLNQLDDMTRESRLAILQLDYEKKVGQNGKFETGLKGTFGYWERGTAFSQGDLGNNFQPTQIDSLSDTFSFNENVYASYFMFRNRINKFGYQIGARAEYTQTEGNLFSSGERFVNDYFNIFPSIFTTYQLGKEEEISVNYSRRISRPGIWALSPILSLRDQLNFSVGNPLLQPEFTDSYEVGYMKGFKSYLLNATVYHRYSTDVQTRIITLLDNNITIQSRENADIRRSTGFEMVNQFELTNWWNVALTGNFFYSEIFGANLGEGFNNSNFSWTVNMLSTMSIPNLFSVQIQGDYRGPIVLPQGQIEPLWGINLGIKRDVLNKKGTISVNVSDIFDTRIFRITTNDSRFDLNRMFNRETRIGTVAFTYRFGGFKDRNGNRERGGRDMGEDMDF</sequence>
<dbReference type="RefSeq" id="WP_189586237.1">
    <property type="nucleotide sequence ID" value="NZ_BMYF01000029.1"/>
</dbReference>
<dbReference type="Gene3D" id="2.60.40.1120">
    <property type="entry name" value="Carboxypeptidase-like, regulatory domain"/>
    <property type="match status" value="1"/>
</dbReference>
<dbReference type="SUPFAM" id="SSF49464">
    <property type="entry name" value="Carboxypeptidase regulatory domain-like"/>
    <property type="match status" value="1"/>
</dbReference>
<keyword evidence="7" id="KW-0675">Receptor</keyword>
<dbReference type="PANTHER" id="PTHR40980:SF4">
    <property type="entry name" value="TONB-DEPENDENT RECEPTOR-LIKE BETA-BARREL DOMAIN-CONTAINING PROTEIN"/>
    <property type="match status" value="1"/>
</dbReference>
<organism evidence="7 8">
    <name type="scientific">Mongoliitalea lutea</name>
    <dbReference type="NCBI Taxonomy" id="849756"/>
    <lineage>
        <taxon>Bacteria</taxon>
        <taxon>Pseudomonadati</taxon>
        <taxon>Bacteroidota</taxon>
        <taxon>Cytophagia</taxon>
        <taxon>Cytophagales</taxon>
        <taxon>Cyclobacteriaceae</taxon>
        <taxon>Mongoliitalea</taxon>
    </lineage>
</organism>